<accession>A0A5N6MC22</accession>
<evidence type="ECO:0008006" key="4">
    <source>
        <dbReference type="Google" id="ProtNLM"/>
    </source>
</evidence>
<feature type="chain" id="PRO_5024309317" description="CASP-like protein" evidence="1">
    <location>
        <begin position="25"/>
        <end position="66"/>
    </location>
</feature>
<proteinExistence type="predicted"/>
<dbReference type="Proteomes" id="UP000326396">
    <property type="component" value="Linkage Group LG6"/>
</dbReference>
<evidence type="ECO:0000256" key="1">
    <source>
        <dbReference type="SAM" id="SignalP"/>
    </source>
</evidence>
<feature type="signal peptide" evidence="1">
    <location>
        <begin position="1"/>
        <end position="24"/>
    </location>
</feature>
<name>A0A5N6MC22_9ASTR</name>
<organism evidence="2 3">
    <name type="scientific">Mikania micrantha</name>
    <name type="common">bitter vine</name>
    <dbReference type="NCBI Taxonomy" id="192012"/>
    <lineage>
        <taxon>Eukaryota</taxon>
        <taxon>Viridiplantae</taxon>
        <taxon>Streptophyta</taxon>
        <taxon>Embryophyta</taxon>
        <taxon>Tracheophyta</taxon>
        <taxon>Spermatophyta</taxon>
        <taxon>Magnoliopsida</taxon>
        <taxon>eudicotyledons</taxon>
        <taxon>Gunneridae</taxon>
        <taxon>Pentapetalae</taxon>
        <taxon>asterids</taxon>
        <taxon>campanulids</taxon>
        <taxon>Asterales</taxon>
        <taxon>Asteraceae</taxon>
        <taxon>Asteroideae</taxon>
        <taxon>Heliantheae alliance</taxon>
        <taxon>Eupatorieae</taxon>
        <taxon>Mikania</taxon>
    </lineage>
</organism>
<evidence type="ECO:0000313" key="3">
    <source>
        <dbReference type="Proteomes" id="UP000326396"/>
    </source>
</evidence>
<gene>
    <name evidence="2" type="ORF">E3N88_33558</name>
</gene>
<dbReference type="AlphaFoldDB" id="A0A5N6MC22"/>
<keyword evidence="1" id="KW-0732">Signal</keyword>
<comment type="caution">
    <text evidence="2">The sequence shown here is derived from an EMBL/GenBank/DDBJ whole genome shotgun (WGS) entry which is preliminary data.</text>
</comment>
<keyword evidence="3" id="KW-1185">Reference proteome</keyword>
<protein>
    <recommendedName>
        <fullName evidence="4">CASP-like protein</fullName>
    </recommendedName>
</protein>
<sequence>MIKLSSSAIFTSIVAASMAALSSANSSSSVQELGRRMGREISLEKDKFTPIFNGLKFINTLVTAHR</sequence>
<dbReference type="OrthoDB" id="1936495at2759"/>
<evidence type="ECO:0000313" key="2">
    <source>
        <dbReference type="EMBL" id="KAD3338037.1"/>
    </source>
</evidence>
<reference evidence="2 3" key="1">
    <citation type="submission" date="2019-05" db="EMBL/GenBank/DDBJ databases">
        <title>Mikania micrantha, genome provides insights into the molecular mechanism of rapid growth.</title>
        <authorList>
            <person name="Liu B."/>
        </authorList>
    </citation>
    <scope>NUCLEOTIDE SEQUENCE [LARGE SCALE GENOMIC DNA]</scope>
    <source>
        <strain evidence="2">NLD-2019</strain>
        <tissue evidence="2">Leaf</tissue>
    </source>
</reference>
<dbReference type="EMBL" id="SZYD01000016">
    <property type="protein sequence ID" value="KAD3338037.1"/>
    <property type="molecule type" value="Genomic_DNA"/>
</dbReference>